<accession>A0ABT6A3E8</accession>
<comment type="caution">
    <text evidence="2">The sequence shown here is derived from an EMBL/GenBank/DDBJ whole genome shotgun (WGS) entry which is preliminary data.</text>
</comment>
<gene>
    <name evidence="2" type="ORF">P3H78_11075</name>
</gene>
<evidence type="ECO:0000313" key="2">
    <source>
        <dbReference type="EMBL" id="MDF3299168.1"/>
    </source>
</evidence>
<feature type="chain" id="PRO_5045171948" description="Secreted protein" evidence="1">
    <location>
        <begin position="28"/>
        <end position="154"/>
    </location>
</feature>
<evidence type="ECO:0008006" key="4">
    <source>
        <dbReference type="Google" id="ProtNLM"/>
    </source>
</evidence>
<dbReference type="Proteomes" id="UP001221150">
    <property type="component" value="Unassembled WGS sequence"/>
</dbReference>
<protein>
    <recommendedName>
        <fullName evidence="4">Secreted protein</fullName>
    </recommendedName>
</protein>
<feature type="signal peptide" evidence="1">
    <location>
        <begin position="1"/>
        <end position="27"/>
    </location>
</feature>
<keyword evidence="1" id="KW-0732">Signal</keyword>
<name>A0ABT6A3E8_9ACTN</name>
<dbReference type="EMBL" id="JARJBB010000004">
    <property type="protein sequence ID" value="MDF3299168.1"/>
    <property type="molecule type" value="Genomic_DNA"/>
</dbReference>
<reference evidence="2 3" key="1">
    <citation type="submission" date="2023-03" db="EMBL/GenBank/DDBJ databases">
        <title>Draft genome sequence of Streptomyces sp. K1PA1 isolated from peat swamp forest in Thailand.</title>
        <authorList>
            <person name="Klaysubun C."/>
            <person name="Duangmal K."/>
        </authorList>
    </citation>
    <scope>NUCLEOTIDE SEQUENCE [LARGE SCALE GENOMIC DNA]</scope>
    <source>
        <strain evidence="2 3">K1PA1</strain>
    </source>
</reference>
<organism evidence="2 3">
    <name type="scientific">Streptomyces tropicalis</name>
    <dbReference type="NCBI Taxonomy" id="3034234"/>
    <lineage>
        <taxon>Bacteria</taxon>
        <taxon>Bacillati</taxon>
        <taxon>Actinomycetota</taxon>
        <taxon>Actinomycetes</taxon>
        <taxon>Kitasatosporales</taxon>
        <taxon>Streptomycetaceae</taxon>
        <taxon>Streptomyces</taxon>
    </lineage>
</organism>
<evidence type="ECO:0000313" key="3">
    <source>
        <dbReference type="Proteomes" id="UP001221150"/>
    </source>
</evidence>
<keyword evidence="3" id="KW-1185">Reference proteome</keyword>
<proteinExistence type="predicted"/>
<evidence type="ECO:0000256" key="1">
    <source>
        <dbReference type="SAM" id="SignalP"/>
    </source>
</evidence>
<dbReference type="RefSeq" id="WP_276108704.1">
    <property type="nucleotide sequence ID" value="NZ_JARJBB010000004.1"/>
</dbReference>
<sequence length="154" mass="17176">MRRHTVRTAVTLCAATLLAAMAGTASAAPAAPQADRAARQPDRRPVLVTCQWKPQQRPDAFILACGDGNSRLAALHWNRWGSQSATARGLNYVNDCKPYCAAGTFRSYPVIVRLDRARPWAKDPALRHYTRLSLVFTDGRPEGYQHVVNYQLWN</sequence>